<sequence length="57" mass="6666">MRYFRRAEHRAFLPTLRDYARRSFGRHMLTPQERANLAAGRRPAAVYCASLGCHPDF</sequence>
<protein>
    <submittedName>
        <fullName evidence="1">Uncharacterized protein</fullName>
    </submittedName>
</protein>
<dbReference type="RefSeq" id="WP_167484346.1">
    <property type="nucleotide sequence ID" value="NZ_CP046173.1"/>
</dbReference>
<name>A0A6G9Z0P3_9NOCA</name>
<gene>
    <name evidence="1" type="ORF">F6W96_12665</name>
</gene>
<reference evidence="1 2" key="1">
    <citation type="journal article" date="2019" name="ACS Chem. Biol.">
        <title>Identification and Mobilization of a Cryptic Antibiotic Biosynthesis Gene Locus from a Human-Pathogenic Nocardia Isolate.</title>
        <authorList>
            <person name="Herisse M."/>
            <person name="Ishida K."/>
            <person name="Porter J.L."/>
            <person name="Howden B."/>
            <person name="Hertweck C."/>
            <person name="Stinear T.P."/>
            <person name="Pidot S.J."/>
        </authorList>
    </citation>
    <scope>NUCLEOTIDE SEQUENCE [LARGE SCALE GENOMIC DNA]</scope>
    <source>
        <strain evidence="1 2">AUSMDU00012715</strain>
    </source>
</reference>
<accession>A0A6G9Z0P3</accession>
<evidence type="ECO:0000313" key="1">
    <source>
        <dbReference type="EMBL" id="QIS19024.1"/>
    </source>
</evidence>
<dbReference type="EMBL" id="CP046173">
    <property type="protein sequence ID" value="QIS19024.1"/>
    <property type="molecule type" value="Genomic_DNA"/>
</dbReference>
<dbReference type="AlphaFoldDB" id="A0A6G9Z0P3"/>
<dbReference type="Proteomes" id="UP000500953">
    <property type="component" value="Chromosome"/>
</dbReference>
<organism evidence="1 2">
    <name type="scientific">Nocardia terpenica</name>
    <dbReference type="NCBI Taxonomy" id="455432"/>
    <lineage>
        <taxon>Bacteria</taxon>
        <taxon>Bacillati</taxon>
        <taxon>Actinomycetota</taxon>
        <taxon>Actinomycetes</taxon>
        <taxon>Mycobacteriales</taxon>
        <taxon>Nocardiaceae</taxon>
        <taxon>Nocardia</taxon>
    </lineage>
</organism>
<proteinExistence type="predicted"/>
<evidence type="ECO:0000313" key="2">
    <source>
        <dbReference type="Proteomes" id="UP000500953"/>
    </source>
</evidence>